<gene>
    <name evidence="3" type="ORF">FOT42_017650</name>
</gene>
<feature type="coiled-coil region" evidence="1">
    <location>
        <begin position="245"/>
        <end position="279"/>
    </location>
</feature>
<sequence length="280" mass="30893">MRGLLMACWLYGLPVAMMAQTNSFPDDGNVGIGTLSPRTKLHVLGPSETHSGHITTFGNLSTDNLVTLNAYRSFSGSTFADGNPGSISRYFSYRSIYGGYLNYNDEGYGFYSQGHYPRMFMEVISGNHGTISNLPSDSPIKSGYIYQQIKGPVVSAATSPVKATNGNSQWLWGVTGSGNIVVAGKVESREVKVTVDAGADYVFKDGYDLKSLEEVQKYIQEHGHLPNIPSAKEIEAEGIQLGEMNMKLLEKIEELTLYVIELKKENQEIKNHLIEKNEKF</sequence>
<feature type="signal peptide" evidence="2">
    <location>
        <begin position="1"/>
        <end position="19"/>
    </location>
</feature>
<dbReference type="EMBL" id="VNIK02000021">
    <property type="protein sequence ID" value="KAB5483628.1"/>
    <property type="molecule type" value="Genomic_DNA"/>
</dbReference>
<evidence type="ECO:0000256" key="2">
    <source>
        <dbReference type="SAM" id="SignalP"/>
    </source>
</evidence>
<comment type="caution">
    <text evidence="3">The sequence shown here is derived from an EMBL/GenBank/DDBJ whole genome shotgun (WGS) entry which is preliminary data.</text>
</comment>
<protein>
    <recommendedName>
        <fullName evidence="5">BZIP transcription factor</fullName>
    </recommendedName>
</protein>
<proteinExistence type="predicted"/>
<keyword evidence="2" id="KW-0732">Signal</keyword>
<evidence type="ECO:0000313" key="3">
    <source>
        <dbReference type="EMBL" id="KAB5483628.1"/>
    </source>
</evidence>
<feature type="chain" id="PRO_5024376984" description="BZIP transcription factor" evidence="2">
    <location>
        <begin position="20"/>
        <end position="280"/>
    </location>
</feature>
<keyword evidence="4" id="KW-1185">Reference proteome</keyword>
<evidence type="ECO:0000313" key="4">
    <source>
        <dbReference type="Proteomes" id="UP000319204"/>
    </source>
</evidence>
<reference evidence="3" key="1">
    <citation type="submission" date="2019-10" db="EMBL/GenBank/DDBJ databases">
        <title>Muricauda hadale sp. nov., a piezophilic bacterium isolated from hadopelagic water of the Mariana Trench.</title>
        <authorList>
            <person name="Wei Y."/>
        </authorList>
    </citation>
    <scope>NUCLEOTIDE SEQUENCE [LARGE SCALE GENOMIC DNA]</scope>
    <source>
        <strain evidence="3">MT-229</strain>
    </source>
</reference>
<dbReference type="AlphaFoldDB" id="A0A5N5INJ0"/>
<organism evidence="3 4">
    <name type="scientific">Flagellimonas hadalis</name>
    <dbReference type="NCBI Taxonomy" id="2597517"/>
    <lineage>
        <taxon>Bacteria</taxon>
        <taxon>Pseudomonadati</taxon>
        <taxon>Bacteroidota</taxon>
        <taxon>Flavobacteriia</taxon>
        <taxon>Flavobacteriales</taxon>
        <taxon>Flavobacteriaceae</taxon>
        <taxon>Flagellimonas</taxon>
    </lineage>
</organism>
<dbReference type="RefSeq" id="WP_151891757.1">
    <property type="nucleotide sequence ID" value="NZ_VNIK02000021.1"/>
</dbReference>
<accession>A0A5N5INJ0</accession>
<evidence type="ECO:0008006" key="5">
    <source>
        <dbReference type="Google" id="ProtNLM"/>
    </source>
</evidence>
<evidence type="ECO:0000256" key="1">
    <source>
        <dbReference type="SAM" id="Coils"/>
    </source>
</evidence>
<name>A0A5N5INJ0_9FLAO</name>
<dbReference type="OrthoDB" id="9808753at2"/>
<keyword evidence="1" id="KW-0175">Coiled coil</keyword>
<dbReference type="Proteomes" id="UP000319204">
    <property type="component" value="Unassembled WGS sequence"/>
</dbReference>